<dbReference type="SUPFAM" id="SSF55298">
    <property type="entry name" value="YjgF-like"/>
    <property type="match status" value="1"/>
</dbReference>
<dbReference type="InterPro" id="IPR006175">
    <property type="entry name" value="YjgF/YER057c/UK114"/>
</dbReference>
<accession>A0A1M6N6D2</accession>
<gene>
    <name evidence="1" type="ORF">SAMN05444159_1879</name>
</gene>
<name>A0A1M6N6D2_9BRAD</name>
<dbReference type="CDD" id="cd00448">
    <property type="entry name" value="YjgF_YER057c_UK114_family"/>
    <property type="match status" value="1"/>
</dbReference>
<proteinExistence type="predicted"/>
<dbReference type="Proteomes" id="UP000189935">
    <property type="component" value="Chromosome I"/>
</dbReference>
<dbReference type="PANTHER" id="PTHR43857">
    <property type="entry name" value="BLR7761 PROTEIN"/>
    <property type="match status" value="1"/>
</dbReference>
<dbReference type="Pfam" id="PF01042">
    <property type="entry name" value="Ribonuc_L-PSP"/>
    <property type="match status" value="1"/>
</dbReference>
<dbReference type="OrthoDB" id="9799840at2"/>
<dbReference type="PANTHER" id="PTHR43857:SF1">
    <property type="entry name" value="YJGH FAMILY PROTEIN"/>
    <property type="match status" value="1"/>
</dbReference>
<evidence type="ECO:0000313" key="1">
    <source>
        <dbReference type="EMBL" id="SHJ91295.1"/>
    </source>
</evidence>
<sequence>MTIITGVQPRPEEAHNMPYAPAVYVEAPAGFLFLAGCTASPLYHKHPHVPEEHVLPDDIREQTRRALANIKIILDSKGLTWRHVVKLTKYLTDMREMDAMYEVLVEHFGDWVPAGTLVCINNLSAPGARIELDMIAAVPSNLTTAGAK</sequence>
<dbReference type="AlphaFoldDB" id="A0A1M6N6D2"/>
<dbReference type="RefSeq" id="WP_079537914.1">
    <property type="nucleotide sequence ID" value="NZ_LT670844.1"/>
</dbReference>
<protein>
    <submittedName>
        <fullName evidence="1">Enamine deaminase RidA, house cleaning of reactive enamine intermediates, YjgF/YER057c/UK114 family</fullName>
    </submittedName>
</protein>
<reference evidence="1 2" key="1">
    <citation type="submission" date="2016-11" db="EMBL/GenBank/DDBJ databases">
        <authorList>
            <person name="Jaros S."/>
            <person name="Januszkiewicz K."/>
            <person name="Wedrychowicz H."/>
        </authorList>
    </citation>
    <scope>NUCLEOTIDE SEQUENCE [LARGE SCALE GENOMIC DNA]</scope>
    <source>
        <strain evidence="1 2">GAS499</strain>
    </source>
</reference>
<dbReference type="InterPro" id="IPR035959">
    <property type="entry name" value="RutC-like_sf"/>
</dbReference>
<dbReference type="Gene3D" id="3.30.1330.40">
    <property type="entry name" value="RutC-like"/>
    <property type="match status" value="1"/>
</dbReference>
<dbReference type="EMBL" id="LT670844">
    <property type="protein sequence ID" value="SHJ91295.1"/>
    <property type="molecule type" value="Genomic_DNA"/>
</dbReference>
<organism evidence="1 2">
    <name type="scientific">Bradyrhizobium lablabi</name>
    <dbReference type="NCBI Taxonomy" id="722472"/>
    <lineage>
        <taxon>Bacteria</taxon>
        <taxon>Pseudomonadati</taxon>
        <taxon>Pseudomonadota</taxon>
        <taxon>Alphaproteobacteria</taxon>
        <taxon>Hyphomicrobiales</taxon>
        <taxon>Nitrobacteraceae</taxon>
        <taxon>Bradyrhizobium</taxon>
    </lineage>
</organism>
<evidence type="ECO:0000313" key="2">
    <source>
        <dbReference type="Proteomes" id="UP000189935"/>
    </source>
</evidence>